<reference evidence="6 7" key="1">
    <citation type="submission" date="2014-04" db="EMBL/GenBank/DDBJ databases">
        <title>Evolutionary Origins and Diversification of the Mycorrhizal Mutualists.</title>
        <authorList>
            <consortium name="DOE Joint Genome Institute"/>
            <consortium name="Mycorrhizal Genomics Consortium"/>
            <person name="Kohler A."/>
            <person name="Kuo A."/>
            <person name="Nagy L.G."/>
            <person name="Floudas D."/>
            <person name="Copeland A."/>
            <person name="Barry K.W."/>
            <person name="Cichocki N."/>
            <person name="Veneault-Fourrey C."/>
            <person name="LaButti K."/>
            <person name="Lindquist E.A."/>
            <person name="Lipzen A."/>
            <person name="Lundell T."/>
            <person name="Morin E."/>
            <person name="Murat C."/>
            <person name="Riley R."/>
            <person name="Ohm R."/>
            <person name="Sun H."/>
            <person name="Tunlid A."/>
            <person name="Henrissat B."/>
            <person name="Grigoriev I.V."/>
            <person name="Hibbett D.S."/>
            <person name="Martin F."/>
        </authorList>
    </citation>
    <scope>NUCLEOTIDE SEQUENCE [LARGE SCALE GENOMIC DNA]</scope>
    <source>
        <strain evidence="6 7">MD-312</strain>
    </source>
</reference>
<keyword evidence="5" id="KW-0256">Endoplasmic reticulum</keyword>
<keyword evidence="2 5" id="KW-0812">Transmembrane</keyword>
<protein>
    <recommendedName>
        <fullName evidence="5">Protein-S-isoprenylcysteine O-methyltransferase</fullName>
        <ecNumber evidence="5">2.1.1.100</ecNumber>
    </recommendedName>
</protein>
<name>A0A0C9W195_9AGAM</name>
<evidence type="ECO:0000256" key="1">
    <source>
        <dbReference type="ARBA" id="ARBA00004141"/>
    </source>
</evidence>
<sequence>MTPPNPPPKNHERLEAPVLERMLKGILDLRRFTIIPGLIEAIAIAMKILAPSEYNFASGTCAQHMSLNPLALIACLISVLGMIIRLWCYRTLGKFFTFQLALLPKHKLVTSGPYAYVRHPGYTGGILAFSGATLANATRGSWAYECGLVYSVWGAAWVLLLVVWFGVSVERSMREDEVLRAAFREEWEAWSRKVRWRLVPWVY</sequence>
<keyword evidence="4 5" id="KW-0472">Membrane</keyword>
<dbReference type="GO" id="GO:0004671">
    <property type="term" value="F:protein C-terminal S-isoprenylcysteine carboxyl O-methyltransferase activity"/>
    <property type="evidence" value="ECO:0007669"/>
    <property type="project" value="UniProtKB-EC"/>
</dbReference>
<dbReference type="Pfam" id="PF04140">
    <property type="entry name" value="ICMT"/>
    <property type="match status" value="1"/>
</dbReference>
<evidence type="ECO:0000256" key="2">
    <source>
        <dbReference type="ARBA" id="ARBA00022692"/>
    </source>
</evidence>
<proteinExistence type="inferred from homology"/>
<keyword evidence="5" id="KW-0949">S-adenosyl-L-methionine</keyword>
<comment type="caution">
    <text evidence="5">Lacks conserved residue(s) required for the propagation of feature annotation.</text>
</comment>
<dbReference type="GO" id="GO:0005789">
    <property type="term" value="C:endoplasmic reticulum membrane"/>
    <property type="evidence" value="ECO:0007669"/>
    <property type="project" value="UniProtKB-SubCell"/>
</dbReference>
<dbReference type="OrthoDB" id="422086at2759"/>
<dbReference type="Gene3D" id="1.20.120.1630">
    <property type="match status" value="1"/>
</dbReference>
<keyword evidence="5" id="KW-0489">Methyltransferase</keyword>
<dbReference type="GO" id="GO:0032259">
    <property type="term" value="P:methylation"/>
    <property type="evidence" value="ECO:0007669"/>
    <property type="project" value="UniProtKB-KW"/>
</dbReference>
<evidence type="ECO:0000256" key="5">
    <source>
        <dbReference type="RuleBase" id="RU362022"/>
    </source>
</evidence>
<evidence type="ECO:0000256" key="4">
    <source>
        <dbReference type="ARBA" id="ARBA00023136"/>
    </source>
</evidence>
<keyword evidence="5" id="KW-0808">Transferase</keyword>
<dbReference type="InterPro" id="IPR007269">
    <property type="entry name" value="ICMT_MeTrfase"/>
</dbReference>
<accession>A0A0C9W195</accession>
<dbReference type="EMBL" id="KN839883">
    <property type="protein sequence ID" value="KIJ59643.1"/>
    <property type="molecule type" value="Genomic_DNA"/>
</dbReference>
<organism evidence="6 7">
    <name type="scientific">Hydnomerulius pinastri MD-312</name>
    <dbReference type="NCBI Taxonomy" id="994086"/>
    <lineage>
        <taxon>Eukaryota</taxon>
        <taxon>Fungi</taxon>
        <taxon>Dikarya</taxon>
        <taxon>Basidiomycota</taxon>
        <taxon>Agaricomycotina</taxon>
        <taxon>Agaricomycetes</taxon>
        <taxon>Agaricomycetidae</taxon>
        <taxon>Boletales</taxon>
        <taxon>Boletales incertae sedis</taxon>
        <taxon>Leucogyrophana</taxon>
    </lineage>
</organism>
<dbReference type="EC" id="2.1.1.100" evidence="5"/>
<evidence type="ECO:0000256" key="3">
    <source>
        <dbReference type="ARBA" id="ARBA00022989"/>
    </source>
</evidence>
<comment type="subcellular location">
    <subcellularLocation>
        <location evidence="5">Endoplasmic reticulum membrane</location>
        <topology evidence="5">Multi-pass membrane protein</topology>
    </subcellularLocation>
    <subcellularLocation>
        <location evidence="1">Membrane</location>
        <topology evidence="1">Multi-pass membrane protein</topology>
    </subcellularLocation>
</comment>
<keyword evidence="3 5" id="KW-1133">Transmembrane helix</keyword>
<keyword evidence="7" id="KW-1185">Reference proteome</keyword>
<feature type="transmembrane region" description="Helical" evidence="5">
    <location>
        <begin position="70"/>
        <end position="88"/>
    </location>
</feature>
<dbReference type="AlphaFoldDB" id="A0A0C9W195"/>
<evidence type="ECO:0000313" key="6">
    <source>
        <dbReference type="EMBL" id="KIJ59643.1"/>
    </source>
</evidence>
<dbReference type="HOGENOM" id="CLU_065200_6_2_1"/>
<dbReference type="Proteomes" id="UP000053820">
    <property type="component" value="Unassembled WGS sequence"/>
</dbReference>
<gene>
    <name evidence="6" type="ORF">HYDPIDRAFT_170709</name>
</gene>
<feature type="transmembrane region" description="Helical" evidence="5">
    <location>
        <begin position="148"/>
        <end position="167"/>
    </location>
</feature>
<dbReference type="PANTHER" id="PTHR43847:SF1">
    <property type="entry name" value="BLL3993 PROTEIN"/>
    <property type="match status" value="1"/>
</dbReference>
<evidence type="ECO:0000313" key="7">
    <source>
        <dbReference type="Proteomes" id="UP000053820"/>
    </source>
</evidence>
<dbReference type="PANTHER" id="PTHR43847">
    <property type="entry name" value="BLL3993 PROTEIN"/>
    <property type="match status" value="1"/>
</dbReference>
<comment type="catalytic activity">
    <reaction evidence="5">
        <text>[protein]-C-terminal S-[(2E,6E)-farnesyl]-L-cysteine + S-adenosyl-L-methionine = [protein]-C-terminal S-[(2E,6E)-farnesyl]-L-cysteine methyl ester + S-adenosyl-L-homocysteine</text>
        <dbReference type="Rhea" id="RHEA:21672"/>
        <dbReference type="Rhea" id="RHEA-COMP:12125"/>
        <dbReference type="Rhea" id="RHEA-COMP:12126"/>
        <dbReference type="ChEBI" id="CHEBI:57856"/>
        <dbReference type="ChEBI" id="CHEBI:59789"/>
        <dbReference type="ChEBI" id="CHEBI:90510"/>
        <dbReference type="ChEBI" id="CHEBI:90511"/>
        <dbReference type="EC" id="2.1.1.100"/>
    </reaction>
</comment>
<dbReference type="InterPro" id="IPR052527">
    <property type="entry name" value="Metal_cation-efflux_comp"/>
</dbReference>
<comment type="similarity">
    <text evidence="5">Belongs to the class VI-like SAM-binding methyltransferase superfamily. Isoprenylcysteine carboxyl methyltransferase family.</text>
</comment>